<protein>
    <recommendedName>
        <fullName evidence="1">Allene oxide cyclase barrel-like domain-containing protein</fullName>
    </recommendedName>
</protein>
<dbReference type="Gene3D" id="2.40.480.10">
    <property type="entry name" value="Allene oxide cyclase-like"/>
    <property type="match status" value="1"/>
</dbReference>
<evidence type="ECO:0000313" key="3">
    <source>
        <dbReference type="Proteomes" id="UP000547510"/>
    </source>
</evidence>
<accession>A0A841CUH1</accession>
<dbReference type="InterPro" id="IPR041013">
    <property type="entry name" value="AOC-like"/>
</dbReference>
<dbReference type="Pfam" id="PF18678">
    <property type="entry name" value="AOC_like"/>
    <property type="match status" value="1"/>
</dbReference>
<name>A0A841CUH1_9PSEU</name>
<feature type="domain" description="Allene oxide cyclase barrel-like" evidence="1">
    <location>
        <begin position="47"/>
        <end position="150"/>
    </location>
</feature>
<dbReference type="GO" id="GO:0017000">
    <property type="term" value="P:antibiotic biosynthetic process"/>
    <property type="evidence" value="ECO:0007669"/>
    <property type="project" value="InterPro"/>
</dbReference>
<dbReference type="RefSeq" id="WP_184696796.1">
    <property type="nucleotide sequence ID" value="NZ_JACHJN010000012.1"/>
</dbReference>
<reference evidence="2 3" key="1">
    <citation type="submission" date="2020-08" db="EMBL/GenBank/DDBJ databases">
        <title>Genomic Encyclopedia of Type Strains, Phase III (KMG-III): the genomes of soil and plant-associated and newly described type strains.</title>
        <authorList>
            <person name="Whitman W."/>
        </authorList>
    </citation>
    <scope>NUCLEOTIDE SEQUENCE [LARGE SCALE GENOMIC DNA]</scope>
    <source>
        <strain evidence="2 3">CECT 8640</strain>
    </source>
</reference>
<proteinExistence type="predicted"/>
<keyword evidence="3" id="KW-1185">Reference proteome</keyword>
<sequence length="167" mass="17031">MRVQPWLVVLTLAGTLVGAHQVVDVRAHQVVDREATVELTAKRTLMSAPANISVGGGFVSGGELMDGQGGAKVGEGFSHCGVLAVSVTVPPEVTAHCTSTFRLADGDLHLSSLRAYKSMAGGFGDTTMAVIGGTGKYAGARGEGKATRATAAGKADAVYRFTITLVG</sequence>
<dbReference type="EMBL" id="JACHJN010000012">
    <property type="protein sequence ID" value="MBB5959677.1"/>
    <property type="molecule type" value="Genomic_DNA"/>
</dbReference>
<dbReference type="Proteomes" id="UP000547510">
    <property type="component" value="Unassembled WGS sequence"/>
</dbReference>
<comment type="caution">
    <text evidence="2">The sequence shown here is derived from an EMBL/GenBank/DDBJ whole genome shotgun (WGS) entry which is preliminary data.</text>
</comment>
<evidence type="ECO:0000259" key="1">
    <source>
        <dbReference type="Pfam" id="PF18678"/>
    </source>
</evidence>
<dbReference type="GO" id="GO:0016853">
    <property type="term" value="F:isomerase activity"/>
    <property type="evidence" value="ECO:0007669"/>
    <property type="project" value="InterPro"/>
</dbReference>
<evidence type="ECO:0000313" key="2">
    <source>
        <dbReference type="EMBL" id="MBB5959677.1"/>
    </source>
</evidence>
<dbReference type="InterPro" id="IPR044859">
    <property type="entry name" value="Allene_oxi_cyc_Dirigent"/>
</dbReference>
<organism evidence="2 3">
    <name type="scientific">Saccharothrix tamanrassetensis</name>
    <dbReference type="NCBI Taxonomy" id="1051531"/>
    <lineage>
        <taxon>Bacteria</taxon>
        <taxon>Bacillati</taxon>
        <taxon>Actinomycetota</taxon>
        <taxon>Actinomycetes</taxon>
        <taxon>Pseudonocardiales</taxon>
        <taxon>Pseudonocardiaceae</taxon>
        <taxon>Saccharothrix</taxon>
    </lineage>
</organism>
<dbReference type="AlphaFoldDB" id="A0A841CUH1"/>
<gene>
    <name evidence="2" type="ORF">FHS29_006298</name>
</gene>